<keyword evidence="2" id="KW-1185">Reference proteome</keyword>
<comment type="caution">
    <text evidence="1">The sequence shown here is derived from an EMBL/GenBank/DDBJ whole genome shotgun (WGS) entry which is preliminary data.</text>
</comment>
<protein>
    <submittedName>
        <fullName evidence="1">Uncharacterized protein</fullName>
    </submittedName>
</protein>
<accession>A0A964TCL9</accession>
<dbReference type="Proteomes" id="UP000667650">
    <property type="component" value="Unassembled WGS sequence"/>
</dbReference>
<gene>
    <name evidence="1" type="ORF">GTQ34_07295</name>
</gene>
<dbReference type="RefSeq" id="WP_166523123.1">
    <property type="nucleotide sequence ID" value="NZ_JAAABI010000002.1"/>
</dbReference>
<organism evidence="1 2">
    <name type="scientific">Flagellimonas ochracea</name>
    <dbReference type="NCBI Taxonomy" id="2696472"/>
    <lineage>
        <taxon>Bacteria</taxon>
        <taxon>Pseudomonadati</taxon>
        <taxon>Bacteroidota</taxon>
        <taxon>Flavobacteriia</taxon>
        <taxon>Flavobacteriales</taxon>
        <taxon>Flavobacteriaceae</taxon>
        <taxon>Flagellimonas</taxon>
    </lineage>
</organism>
<dbReference type="AlphaFoldDB" id="A0A964TCL9"/>
<reference evidence="1" key="1">
    <citation type="submission" date="2020-01" db="EMBL/GenBank/DDBJ databases">
        <title>Muricauda ochracea sp. nov., isolated from a tidal flat of Garorim bay in Korea.</title>
        <authorList>
            <person name="Kim D."/>
            <person name="Yoo Y."/>
            <person name="Kim J.-J."/>
        </authorList>
    </citation>
    <scope>NUCLEOTIDE SEQUENCE</scope>
    <source>
        <strain evidence="1">JGD-17</strain>
    </source>
</reference>
<evidence type="ECO:0000313" key="1">
    <source>
        <dbReference type="EMBL" id="NAY91716.1"/>
    </source>
</evidence>
<evidence type="ECO:0000313" key="2">
    <source>
        <dbReference type="Proteomes" id="UP000667650"/>
    </source>
</evidence>
<dbReference type="EMBL" id="JAAABI010000002">
    <property type="protein sequence ID" value="NAY91716.1"/>
    <property type="molecule type" value="Genomic_DNA"/>
</dbReference>
<proteinExistence type="predicted"/>
<sequence length="475" mass="56209">MKTAIIPVNLLIDLKHKLELHNTKGSYPLKLDYCVYFIGLIIRLPTLNRDDDFKDYSANLCSRKLQKIHNRYNNYVRFLTKEKFIIRIKNYGTHSKKCIAYKLNDSYFYDETIQHRFTDKGLLLKITSQERDHRRKKKVQFALSKRAHLIRYFNDLLEMDTESASEAITAHLRRNQIKYISASQLILEWGEKAWHYSVSSETDYRLHTLLTRTNRELRKHIRYDGEVLAALDIKTSQPYFLCAILKGVMKKDLKYLSKIGVTKVLGIKLTRKLLRLDLDVSNLRHFVNFVLQGDIYQNLASVIPTEKDHEGYFRMVWPKDVYGRPKVKKHFNSKRDLVKEVLLVFFNAGQQYKETAIVALRKEFPEISRLFSFIIDEGLKVSRLVSYVEAHCLLDEVARTLHRRNVDMPIFSLHDALITSRPFARKLQKQAAESLYELTGLEPKLELEYWGRTLQNLNKRNMLRQYSNYSRRYLE</sequence>
<name>A0A964TCL9_9FLAO</name>